<evidence type="ECO:0000256" key="1">
    <source>
        <dbReference type="SAM" id="Phobius"/>
    </source>
</evidence>
<evidence type="ECO:0000313" key="3">
    <source>
        <dbReference type="EMBL" id="PKD17417.1"/>
    </source>
</evidence>
<dbReference type="Proteomes" id="UP000176009">
    <property type="component" value="Unassembled WGS sequence"/>
</dbReference>
<evidence type="ECO:0000313" key="5">
    <source>
        <dbReference type="Proteomes" id="UP000232533"/>
    </source>
</evidence>
<keyword evidence="1" id="KW-0812">Transmembrane</keyword>
<proteinExistence type="predicted"/>
<comment type="caution">
    <text evidence="3">The sequence shown here is derived from an EMBL/GenBank/DDBJ whole genome shotgun (WGS) entry which is preliminary data.</text>
</comment>
<name>A0A2N0TRP6_9FLAO</name>
<protein>
    <submittedName>
        <fullName evidence="3">Uncharacterized protein</fullName>
    </submittedName>
</protein>
<evidence type="ECO:0000313" key="4">
    <source>
        <dbReference type="Proteomes" id="UP000176009"/>
    </source>
</evidence>
<dbReference type="Proteomes" id="UP000232533">
    <property type="component" value="Unassembled WGS sequence"/>
</dbReference>
<reference evidence="2 4" key="2">
    <citation type="submission" date="2016-09" db="EMBL/GenBank/DDBJ databases">
        <title>Genome Sequence of Salegentibacter salarius,Isolated from a Marine Solar Saltern of the Yellow Sea in South Korea.</title>
        <authorList>
            <person name="Zheng Q."/>
            <person name="Liu Y."/>
        </authorList>
    </citation>
    <scope>NUCLEOTIDE SEQUENCE [LARGE SCALE GENOMIC DNA]</scope>
    <source>
        <strain evidence="2 4">KCTC 12974</strain>
    </source>
</reference>
<reference evidence="3 5" key="1">
    <citation type="submission" date="2015-10" db="EMBL/GenBank/DDBJ databases">
        <title>Draft genome sequence of Salegentibacter salinarum KCTC 12975.</title>
        <authorList>
            <person name="Lin W."/>
            <person name="Zheng Q."/>
        </authorList>
    </citation>
    <scope>NUCLEOTIDE SEQUENCE [LARGE SCALE GENOMIC DNA]</scope>
    <source>
        <strain evidence="3 5">KCTC 12974</strain>
    </source>
</reference>
<organism evidence="3 5">
    <name type="scientific">Salegentibacter salarius</name>
    <dbReference type="NCBI Taxonomy" id="435906"/>
    <lineage>
        <taxon>Bacteria</taxon>
        <taxon>Pseudomonadati</taxon>
        <taxon>Bacteroidota</taxon>
        <taxon>Flavobacteriia</taxon>
        <taxon>Flavobacteriales</taxon>
        <taxon>Flavobacteriaceae</taxon>
        <taxon>Salegentibacter</taxon>
    </lineage>
</organism>
<gene>
    <name evidence="3" type="ORF">APR40_03940</name>
    <name evidence="2" type="ORF">BHS39_03940</name>
</gene>
<accession>A0A2N0TRP6</accession>
<sequence length="117" mass="13912">MEKTEILENITKSVNERLKISIIITYISVLIIYNWDILFYLFFENSSASTRILEIKENYSDVYYQRILICLAISILLIVIFTALNTLLNLGLKWFYRKDKETKSEIENFEKITQLSE</sequence>
<dbReference type="EMBL" id="LKTR01000034">
    <property type="protein sequence ID" value="PKD17417.1"/>
    <property type="molecule type" value="Genomic_DNA"/>
</dbReference>
<feature type="transmembrane region" description="Helical" evidence="1">
    <location>
        <begin position="20"/>
        <end position="43"/>
    </location>
</feature>
<dbReference type="RefSeq" id="WP_070054905.1">
    <property type="nucleotide sequence ID" value="NZ_FVZF01000004.1"/>
</dbReference>
<feature type="transmembrane region" description="Helical" evidence="1">
    <location>
        <begin position="63"/>
        <end position="88"/>
    </location>
</feature>
<keyword evidence="4" id="KW-1185">Reference proteome</keyword>
<dbReference type="EMBL" id="MJBR01000034">
    <property type="protein sequence ID" value="OEY71824.1"/>
    <property type="molecule type" value="Genomic_DNA"/>
</dbReference>
<dbReference type="AlphaFoldDB" id="A0A2N0TRP6"/>
<evidence type="ECO:0000313" key="2">
    <source>
        <dbReference type="EMBL" id="OEY71824.1"/>
    </source>
</evidence>
<keyword evidence="1" id="KW-0472">Membrane</keyword>
<dbReference type="OrthoDB" id="9954548at2"/>
<keyword evidence="1" id="KW-1133">Transmembrane helix</keyword>